<evidence type="ECO:0000256" key="1">
    <source>
        <dbReference type="ARBA" id="ARBA00023125"/>
    </source>
</evidence>
<dbReference type="RefSeq" id="WP_043214347.1">
    <property type="nucleotide sequence ID" value="NZ_CAJGUP010000009.1"/>
</dbReference>
<dbReference type="InterPro" id="IPR050109">
    <property type="entry name" value="HTH-type_TetR-like_transc_reg"/>
</dbReference>
<reference evidence="6 7" key="1">
    <citation type="submission" date="2015-09" db="EMBL/GenBank/DDBJ databases">
        <authorList>
            <person name="Jackson K.R."/>
            <person name="Lunt B.L."/>
            <person name="Fisher J.N.B."/>
            <person name="Gardner A.V."/>
            <person name="Bailey M.E."/>
            <person name="Deus L.M."/>
            <person name="Earl A.S."/>
            <person name="Gibby P.D."/>
            <person name="Hartmann K.A."/>
            <person name="Liu J.E."/>
            <person name="Manci A.M."/>
            <person name="Nielsen D.A."/>
            <person name="Solomon M.B."/>
            <person name="Breakwell D.P."/>
            <person name="Burnett S.H."/>
            <person name="Grose J.H."/>
        </authorList>
    </citation>
    <scope>NUCLEOTIDE SEQUENCE [LARGE SCALE GENOMIC DNA]</scope>
    <source>
        <strain evidence="6 7">2789STDY5608636</strain>
    </source>
</reference>
<proteinExistence type="predicted"/>
<dbReference type="Gene3D" id="1.10.357.10">
    <property type="entry name" value="Tetracycline Repressor, domain 2"/>
    <property type="match status" value="1"/>
</dbReference>
<dbReference type="KEGG" id="bpdz:BBN53_15575"/>
<dbReference type="GO" id="GO:0003700">
    <property type="term" value="F:DNA-binding transcription factor activity"/>
    <property type="evidence" value="ECO:0007669"/>
    <property type="project" value="TreeGrafter"/>
</dbReference>
<accession>A0A0J6C2D2</accession>
<dbReference type="SUPFAM" id="SSF46689">
    <property type="entry name" value="Homeodomain-like"/>
    <property type="match status" value="1"/>
</dbReference>
<dbReference type="InterPro" id="IPR039536">
    <property type="entry name" value="TetR_C_Proteobacteria"/>
</dbReference>
<dbReference type="PROSITE" id="PS50977">
    <property type="entry name" value="HTH_TETR_2"/>
    <property type="match status" value="1"/>
</dbReference>
<keyword evidence="8" id="KW-1185">Reference proteome</keyword>
<accession>A0A0M7GR42</accession>
<dbReference type="GO" id="GO:0000976">
    <property type="term" value="F:transcription cis-regulatory region binding"/>
    <property type="evidence" value="ECO:0007669"/>
    <property type="project" value="TreeGrafter"/>
</dbReference>
<protein>
    <submittedName>
        <fullName evidence="6">Mycofactocin system transcriptional regulator</fullName>
    </submittedName>
    <submittedName>
        <fullName evidence="5">TetR family transcriptional regulator</fullName>
    </submittedName>
</protein>
<dbReference type="InterPro" id="IPR001647">
    <property type="entry name" value="HTH_TetR"/>
</dbReference>
<dbReference type="Proteomes" id="UP000092950">
    <property type="component" value="Chromosome"/>
</dbReference>
<evidence type="ECO:0000313" key="7">
    <source>
        <dbReference type="Proteomes" id="UP000053096"/>
    </source>
</evidence>
<feature type="DNA-binding region" description="H-T-H motif" evidence="2">
    <location>
        <begin position="47"/>
        <end position="66"/>
    </location>
</feature>
<dbReference type="Gene3D" id="1.10.10.60">
    <property type="entry name" value="Homeodomain-like"/>
    <property type="match status" value="1"/>
</dbReference>
<name>A0A0J6C2D2_9BORD</name>
<dbReference type="EMBL" id="CP016440">
    <property type="protein sequence ID" value="ANY17171.1"/>
    <property type="molecule type" value="Genomic_DNA"/>
</dbReference>
<dbReference type="Pfam" id="PF00440">
    <property type="entry name" value="TetR_N"/>
    <property type="match status" value="1"/>
</dbReference>
<dbReference type="SUPFAM" id="SSF48498">
    <property type="entry name" value="Tetracyclin repressor-like, C-terminal domain"/>
    <property type="match status" value="1"/>
</dbReference>
<organism evidence="6 7">
    <name type="scientific">Bordetella pseudohinzii</name>
    <dbReference type="NCBI Taxonomy" id="1331258"/>
    <lineage>
        <taxon>Bacteria</taxon>
        <taxon>Pseudomonadati</taxon>
        <taxon>Pseudomonadota</taxon>
        <taxon>Betaproteobacteria</taxon>
        <taxon>Burkholderiales</taxon>
        <taxon>Alcaligenaceae</taxon>
        <taxon>Bordetella</taxon>
    </lineage>
</organism>
<feature type="compositionally biased region" description="Low complexity" evidence="3">
    <location>
        <begin position="1"/>
        <end position="17"/>
    </location>
</feature>
<gene>
    <name evidence="5" type="ORF">BBN53_15575</name>
    <name evidence="6" type="ORF">ERS370011_03187</name>
</gene>
<dbReference type="PRINTS" id="PR00455">
    <property type="entry name" value="HTHTETR"/>
</dbReference>
<evidence type="ECO:0000313" key="8">
    <source>
        <dbReference type="Proteomes" id="UP000092950"/>
    </source>
</evidence>
<dbReference type="AlphaFoldDB" id="A0A0J6C2D2"/>
<evidence type="ECO:0000313" key="5">
    <source>
        <dbReference type="EMBL" id="ANY17171.1"/>
    </source>
</evidence>
<sequence>MTAPDPTAAMPAASPRGRVTRRGRDRGEQLLRVAADLFLARGYDNVTLDEIVALAGGSKTNIYRYYGNKQGFFRHVVEYLCDGFLAPLLSLDVETGGLEGALRRLARTLVAAMLQPRQVAFYRMVVATSARLPEVGRAWFAHGPAASRAAFARLLRAQIALGGIDAGTRVDEVAAQLHGALVYDFFTRTVMLGAHPDNADVEAAIDALVRSAKRWLSPDAQ</sequence>
<reference evidence="5 8" key="2">
    <citation type="submission" date="2016-07" db="EMBL/GenBank/DDBJ databases">
        <title>Complete genome sequences of Bordetella pseudohinzii.</title>
        <authorList>
            <person name="Spilker T."/>
            <person name="Darrah R."/>
            <person name="LiPuma J.J."/>
        </authorList>
    </citation>
    <scope>NUCLEOTIDE SEQUENCE [LARGE SCALE GENOMIC DNA]</scope>
    <source>
        <strain evidence="5 8">HI4681</strain>
    </source>
</reference>
<dbReference type="InterPro" id="IPR009057">
    <property type="entry name" value="Homeodomain-like_sf"/>
</dbReference>
<dbReference type="InterPro" id="IPR036271">
    <property type="entry name" value="Tet_transcr_reg_TetR-rel_C_sf"/>
</dbReference>
<feature type="domain" description="HTH tetR-type" evidence="4">
    <location>
        <begin position="24"/>
        <end position="84"/>
    </location>
</feature>
<evidence type="ECO:0000256" key="2">
    <source>
        <dbReference type="PROSITE-ProRule" id="PRU00335"/>
    </source>
</evidence>
<evidence type="ECO:0000259" key="4">
    <source>
        <dbReference type="PROSITE" id="PS50977"/>
    </source>
</evidence>
<dbReference type="PANTHER" id="PTHR30055">
    <property type="entry name" value="HTH-TYPE TRANSCRIPTIONAL REGULATOR RUTR"/>
    <property type="match status" value="1"/>
</dbReference>
<dbReference type="EMBL" id="CYTV01000009">
    <property type="protein sequence ID" value="CUI98398.1"/>
    <property type="molecule type" value="Genomic_DNA"/>
</dbReference>
<feature type="region of interest" description="Disordered" evidence="3">
    <location>
        <begin position="1"/>
        <end position="21"/>
    </location>
</feature>
<dbReference type="Pfam" id="PF14246">
    <property type="entry name" value="TetR_C_7"/>
    <property type="match status" value="1"/>
</dbReference>
<dbReference type="OrthoDB" id="8535430at2"/>
<dbReference type="Proteomes" id="UP000053096">
    <property type="component" value="Unassembled WGS sequence"/>
</dbReference>
<evidence type="ECO:0000256" key="3">
    <source>
        <dbReference type="SAM" id="MobiDB-lite"/>
    </source>
</evidence>
<dbReference type="PANTHER" id="PTHR30055:SF149">
    <property type="entry name" value="TETR-FAMILY TRANSCRIPTIONAL REGULATOR"/>
    <property type="match status" value="1"/>
</dbReference>
<keyword evidence="1 2" id="KW-0238">DNA-binding</keyword>
<evidence type="ECO:0000313" key="6">
    <source>
        <dbReference type="EMBL" id="CUI98398.1"/>
    </source>
</evidence>